<dbReference type="RefSeq" id="WP_130188863.1">
    <property type="nucleotide sequence ID" value="NZ_CP035913.1"/>
</dbReference>
<proteinExistence type="predicted"/>
<evidence type="ECO:0000256" key="1">
    <source>
        <dbReference type="SAM" id="SignalP"/>
    </source>
</evidence>
<evidence type="ECO:0008006" key="4">
    <source>
        <dbReference type="Google" id="ProtNLM"/>
    </source>
</evidence>
<evidence type="ECO:0000313" key="3">
    <source>
        <dbReference type="Proteomes" id="UP000290637"/>
    </source>
</evidence>
<organism evidence="2 3">
    <name type="scientific">Pseudoduganella lutea</name>
    <dbReference type="NCBI Taxonomy" id="321985"/>
    <lineage>
        <taxon>Bacteria</taxon>
        <taxon>Pseudomonadati</taxon>
        <taxon>Pseudomonadota</taxon>
        <taxon>Betaproteobacteria</taxon>
        <taxon>Burkholderiales</taxon>
        <taxon>Oxalobacteraceae</taxon>
        <taxon>Telluria group</taxon>
        <taxon>Pseudoduganella</taxon>
    </lineage>
</organism>
<sequence length="387" mass="42157">MTGVKKALAAAMLAMAAGSSVAATPEQETLDRLARMRAMPALPASGAGEQQTQEQARQRRELDATWRWFGNNSTAALPVLRRELAAELKKPRPNQLLLLDVGYFLRARGEPADRALSMAALLAIDPQGAAAQAQSQQLFRFVHASAADRDPRLLPLIDKVFLRGDVTVLVPQHGYTVDATSVCIYVYGQYGALAERHLRGLLNDPAVVNRVLEVLMWVGSPDSVPAVAALLDSPDDATFARAVTFMLRAGGPQGRDALLAFDARKLEGKARDFYLQTRPQLDAMRFDALVQQLSDAPPSAKAAPPRRLDEGATRQVLAALNAAYGSYEGIQPIELALSAMPSAQLVDELLRLRERSLLRISGEALADIDTTNTLINTLRYRDNQRNN</sequence>
<evidence type="ECO:0000313" key="2">
    <source>
        <dbReference type="EMBL" id="QBE65754.1"/>
    </source>
</evidence>
<dbReference type="OrthoDB" id="8745849at2"/>
<accession>A0A4P6L2Z3</accession>
<protein>
    <recommendedName>
        <fullName evidence="4">Chemotaxis protein</fullName>
    </recommendedName>
</protein>
<dbReference type="EMBL" id="CP035913">
    <property type="protein sequence ID" value="QBE65754.1"/>
    <property type="molecule type" value="Genomic_DNA"/>
</dbReference>
<feature type="signal peptide" evidence="1">
    <location>
        <begin position="1"/>
        <end position="22"/>
    </location>
</feature>
<keyword evidence="3" id="KW-1185">Reference proteome</keyword>
<name>A0A4P6L2Z3_9BURK</name>
<gene>
    <name evidence="2" type="ORF">EWM63_24520</name>
</gene>
<feature type="chain" id="PRO_5020279529" description="Chemotaxis protein" evidence="1">
    <location>
        <begin position="23"/>
        <end position="387"/>
    </location>
</feature>
<reference evidence="2 3" key="1">
    <citation type="submission" date="2019-02" db="EMBL/GenBank/DDBJ databases">
        <title>Draft Genome Sequences of Six Type Strains of the Genus Massilia.</title>
        <authorList>
            <person name="Miess H."/>
            <person name="Frediansyhah A."/>
            <person name="Gross H."/>
        </authorList>
    </citation>
    <scope>NUCLEOTIDE SEQUENCE [LARGE SCALE GENOMIC DNA]</scope>
    <source>
        <strain evidence="2 3">DSM 17473</strain>
    </source>
</reference>
<dbReference type="AlphaFoldDB" id="A0A4P6L2Z3"/>
<dbReference type="KEGG" id="plue:EWM63_24520"/>
<keyword evidence="1" id="KW-0732">Signal</keyword>
<dbReference type="Proteomes" id="UP000290637">
    <property type="component" value="Chromosome"/>
</dbReference>